<keyword evidence="1" id="KW-0336">GPI-anchor</keyword>
<gene>
    <name evidence="5" type="primary">LOC105227423</name>
</gene>
<sequence>MSSGEWNLCALKALEEEEQKEFLALSQKSLFESVCLPTGEDLLHQTGDLSHNSCQPKVSYAQLHPHLLKLPTINECNLIAAARRRRFRLLQQSTSGSSEGERQLQITRVLSLSAHSLTERSNRNQKNVALSETNDKMSRISRSTQFYNVPPFYTPPSMKRCVTSHCKSFKNSLQDLKKQKPDQKRDGTNKSYSKYGSNSTVASVTEERRKLHTPLVEIESYTSDENDSEENSINIDQSDHCIKTYEDCDDSATETGSCSVPLASDSVEAIRLMLSAATAAITYTSKSDNTPVSVSTLTTVKLDGHRTSPQTNHSNNLLTLPSPVLLKSSSAPESTYNGVRNETKEKRERSLIDDSYVNIDASKFNNKKSRHPLVTARYLNSCHKANLLDVSMEFNGCLQDNKADTTVRKCNVKTSPIAQSIELSKPTIKNGIDILSNFSCNKTVWVKSKPIVINKPNNHIQNLLLHATHGENLHRSLIRCKDVVKEESLKIDSNCKNSLSMGVLPIAERPNWTSFAQLHHQFIDDELEEHIKQCSCSCNHMGYGNSMDYQTIGFGGLPDVTEHSNTRRTHSRQNSFSNSDSGGEIANANKSKVNLCDGKSPQTGQTTPVERKSKITHHAAAARCSRAHRLKPRRGSCAIFLTFVGTICLLTIGALLAYQHFMAPSRNSHAQRLKIVRRILKEVPLVDGHNNFAWNVRKYAHNSLELISMRRGPNAEAWTRPTWAQTDVERLKQGLVGVQMWSAYVPCEALGLDAVQVAIEQIDIIRRLTDMYTLDTMLAKSSKDIFIARQHHQMASLIGIKGGHAIGSSLAVLRSFYSVGARALSLTHKCDLSWAGSSASETENGLSAFGKVVIREMNRLGMMVDLSYSSAATARDVLQITRAPVIFSHSAARQICNSTHNIPDDILRLVADNGGLIMVSFDPEDVACGQPAYLADVVKHIKHIRAIAGVQHIGLGAGYDGIEEPPIGLEDVSKYPDLLATLLQDHNWSEQDIAMLAGKNFLRILETVENVRDYWKRADIQPLEQTEPQPKPQCSYMSS</sequence>
<keyword evidence="3" id="KW-0472">Membrane</keyword>
<comment type="subunit">
    <text evidence="1">Homodimer; disulfide-linked.</text>
</comment>
<keyword evidence="3" id="KW-1133">Transmembrane helix</keyword>
<evidence type="ECO:0000256" key="2">
    <source>
        <dbReference type="SAM" id="MobiDB-lite"/>
    </source>
</evidence>
<dbReference type="PANTHER" id="PTHR10443:SF12">
    <property type="entry name" value="DIPEPTIDASE"/>
    <property type="match status" value="1"/>
</dbReference>
<dbReference type="Gene3D" id="3.20.20.140">
    <property type="entry name" value="Metal-dependent hydrolases"/>
    <property type="match status" value="1"/>
</dbReference>
<comment type="catalytic activity">
    <reaction evidence="1">
        <text>an L-aminoacyl-L-amino acid + H2O = 2 an L-alpha-amino acid</text>
        <dbReference type="Rhea" id="RHEA:48940"/>
        <dbReference type="ChEBI" id="CHEBI:15377"/>
        <dbReference type="ChEBI" id="CHEBI:59869"/>
        <dbReference type="ChEBI" id="CHEBI:77460"/>
        <dbReference type="EC" id="3.4.13.19"/>
    </reaction>
</comment>
<keyword evidence="1" id="KW-0645">Protease</keyword>
<dbReference type="Pfam" id="PF01244">
    <property type="entry name" value="Peptidase_M19"/>
    <property type="match status" value="1"/>
</dbReference>
<keyword evidence="1" id="KW-0862">Zinc</keyword>
<evidence type="ECO:0000256" key="3">
    <source>
        <dbReference type="SAM" id="Phobius"/>
    </source>
</evidence>
<keyword evidence="1" id="KW-1015">Disulfide bond</keyword>
<feature type="compositionally biased region" description="Basic and acidic residues" evidence="2">
    <location>
        <begin position="175"/>
        <end position="188"/>
    </location>
</feature>
<keyword evidence="1" id="KW-0449">Lipoprotein</keyword>
<feature type="region of interest" description="Disordered" evidence="2">
    <location>
        <begin position="172"/>
        <end position="207"/>
    </location>
</feature>
<dbReference type="InterPro" id="IPR008257">
    <property type="entry name" value="Pept_M19"/>
</dbReference>
<dbReference type="RefSeq" id="XP_049312937.1">
    <property type="nucleotide sequence ID" value="XM_049456980.1"/>
</dbReference>
<feature type="compositionally biased region" description="Polar residues" evidence="2">
    <location>
        <begin position="189"/>
        <end position="203"/>
    </location>
</feature>
<keyword evidence="4" id="KW-1185">Reference proteome</keyword>
<proteinExistence type="inferred from homology"/>
<keyword evidence="1" id="KW-0224">Dipeptidase</keyword>
<dbReference type="CDD" id="cd01301">
    <property type="entry name" value="rDP_like"/>
    <property type="match status" value="1"/>
</dbReference>
<evidence type="ECO:0000256" key="1">
    <source>
        <dbReference type="RuleBase" id="RU341113"/>
    </source>
</evidence>
<dbReference type="EC" id="3.4.13.19" evidence="1"/>
<dbReference type="SUPFAM" id="SSF51556">
    <property type="entry name" value="Metallo-dependent hydrolases"/>
    <property type="match status" value="1"/>
</dbReference>
<keyword evidence="1" id="KW-0378">Hydrolase</keyword>
<organism evidence="4 5">
    <name type="scientific">Bactrocera dorsalis</name>
    <name type="common">Oriental fruit fly</name>
    <name type="synonym">Dacus dorsalis</name>
    <dbReference type="NCBI Taxonomy" id="27457"/>
    <lineage>
        <taxon>Eukaryota</taxon>
        <taxon>Metazoa</taxon>
        <taxon>Ecdysozoa</taxon>
        <taxon>Arthropoda</taxon>
        <taxon>Hexapoda</taxon>
        <taxon>Insecta</taxon>
        <taxon>Pterygota</taxon>
        <taxon>Neoptera</taxon>
        <taxon>Endopterygota</taxon>
        <taxon>Diptera</taxon>
        <taxon>Brachycera</taxon>
        <taxon>Muscomorpha</taxon>
        <taxon>Tephritoidea</taxon>
        <taxon>Tephritidae</taxon>
        <taxon>Bactrocera</taxon>
        <taxon>Bactrocera</taxon>
    </lineage>
</organism>
<feature type="transmembrane region" description="Helical" evidence="3">
    <location>
        <begin position="638"/>
        <end position="658"/>
    </location>
</feature>
<dbReference type="GeneID" id="105227423"/>
<dbReference type="InterPro" id="IPR032466">
    <property type="entry name" value="Metal_Hydrolase"/>
</dbReference>
<comment type="subcellular location">
    <subcellularLocation>
        <location evidence="1">Membrane</location>
        <topology evidence="1">Lipid-anchor</topology>
        <topology evidence="1">GPI-anchor</topology>
    </subcellularLocation>
</comment>
<dbReference type="Proteomes" id="UP001652620">
    <property type="component" value="Chromosome 5"/>
</dbReference>
<evidence type="ECO:0000313" key="5">
    <source>
        <dbReference type="RefSeq" id="XP_049312937.1"/>
    </source>
</evidence>
<name>A0ABM3JUN6_BACDO</name>
<reference evidence="5" key="1">
    <citation type="submission" date="2025-08" db="UniProtKB">
        <authorList>
            <consortium name="RefSeq"/>
        </authorList>
    </citation>
    <scope>IDENTIFICATION</scope>
    <source>
        <tissue evidence="5">Adult</tissue>
    </source>
</reference>
<keyword evidence="3" id="KW-0812">Transmembrane</keyword>
<comment type="cofactor">
    <cofactor evidence="1">
        <name>Zn(2+)</name>
        <dbReference type="ChEBI" id="CHEBI:29105"/>
    </cofactor>
</comment>
<comment type="similarity">
    <text evidence="1">Belongs to the metallo-dependent hydrolases superfamily. Peptidase M19 family.</text>
</comment>
<keyword evidence="1" id="KW-0479">Metal-binding</keyword>
<keyword evidence="1" id="KW-0482">Metalloprotease</keyword>
<protein>
    <recommendedName>
        <fullName evidence="1">Dipeptidase</fullName>
        <ecNumber evidence="1">3.4.13.19</ecNumber>
    </recommendedName>
</protein>
<evidence type="ECO:0000313" key="4">
    <source>
        <dbReference type="Proteomes" id="UP001652620"/>
    </source>
</evidence>
<dbReference type="PANTHER" id="PTHR10443">
    <property type="entry name" value="MICROSOMAL DIPEPTIDASE"/>
    <property type="match status" value="1"/>
</dbReference>
<accession>A0ABM3JUN6</accession>
<keyword evidence="1" id="KW-0325">Glycoprotein</keyword>
<feature type="region of interest" description="Disordered" evidence="2">
    <location>
        <begin position="562"/>
        <end position="614"/>
    </location>
</feature>
<dbReference type="PROSITE" id="PS51365">
    <property type="entry name" value="RENAL_DIPEPTIDASE_2"/>
    <property type="match status" value="1"/>
</dbReference>
<feature type="compositionally biased region" description="Polar residues" evidence="2">
    <location>
        <begin position="572"/>
        <end position="581"/>
    </location>
</feature>